<sequence>MAEKVYPPLVMPEGVGRQKVTVWSDGIALDADVYRPTNLAPDAALPAVVLCHGWGGSKLTAERYAALFASAGMITLTFTQGSWYDSGSPLHLVGDAPDPDDGNVARADVRFIRELVDPFAWAANARAALDYIEGEPGVDPARIGLWGTSLGGGIAVHQAANNPRVKALAVQVAAIAPMGGPLAQLARKRAIDTARGDTDPIPQGIDPWPNMAGTPHLAKLSHFSPLAHVDRLRIPTLIIDAGDEEMYPIADNGARAAEIIKNTPDGVVDYQVIPGIDHYGIYFDGYEPGSRAALDWWKRHL</sequence>
<dbReference type="Pfam" id="PF01738">
    <property type="entry name" value="DLH"/>
    <property type="match status" value="1"/>
</dbReference>
<dbReference type="SUPFAM" id="SSF53474">
    <property type="entry name" value="alpha/beta-Hydrolases"/>
    <property type="match status" value="1"/>
</dbReference>
<accession>A0ABP7TD23</accession>
<dbReference type="InterPro" id="IPR029058">
    <property type="entry name" value="AB_hydrolase_fold"/>
</dbReference>
<dbReference type="InterPro" id="IPR002925">
    <property type="entry name" value="Dienelactn_hydro"/>
</dbReference>
<dbReference type="PANTHER" id="PTHR22946:SF9">
    <property type="entry name" value="POLYKETIDE TRANSFERASE AF380"/>
    <property type="match status" value="1"/>
</dbReference>
<dbReference type="Gene3D" id="3.40.50.1820">
    <property type="entry name" value="alpha/beta hydrolase"/>
    <property type="match status" value="1"/>
</dbReference>
<name>A0ABP7TD23_9ACTN</name>
<evidence type="ECO:0000256" key="2">
    <source>
        <dbReference type="ARBA" id="ARBA00022801"/>
    </source>
</evidence>
<dbReference type="RefSeq" id="WP_345570323.1">
    <property type="nucleotide sequence ID" value="NZ_BAAAZX010000036.1"/>
</dbReference>
<feature type="domain" description="Dienelactone hydrolase" evidence="3">
    <location>
        <begin position="41"/>
        <end position="169"/>
    </location>
</feature>
<keyword evidence="5" id="KW-1185">Reference proteome</keyword>
<proteinExistence type="inferred from homology"/>
<keyword evidence="2 4" id="KW-0378">Hydrolase</keyword>
<comment type="similarity">
    <text evidence="1">Belongs to the AB hydrolase superfamily.</text>
</comment>
<organism evidence="4 5">
    <name type="scientific">Streptomyces plumbiresistens</name>
    <dbReference type="NCBI Taxonomy" id="511811"/>
    <lineage>
        <taxon>Bacteria</taxon>
        <taxon>Bacillati</taxon>
        <taxon>Actinomycetota</taxon>
        <taxon>Actinomycetes</taxon>
        <taxon>Kitasatosporales</taxon>
        <taxon>Streptomycetaceae</taxon>
        <taxon>Streptomyces</taxon>
    </lineage>
</organism>
<dbReference type="EMBL" id="BAAAZX010000036">
    <property type="protein sequence ID" value="GAA4024270.1"/>
    <property type="molecule type" value="Genomic_DNA"/>
</dbReference>
<evidence type="ECO:0000313" key="4">
    <source>
        <dbReference type="EMBL" id="GAA4024270.1"/>
    </source>
</evidence>
<reference evidence="5" key="1">
    <citation type="journal article" date="2019" name="Int. J. Syst. Evol. Microbiol.">
        <title>The Global Catalogue of Microorganisms (GCM) 10K type strain sequencing project: providing services to taxonomists for standard genome sequencing and annotation.</title>
        <authorList>
            <consortium name="The Broad Institute Genomics Platform"/>
            <consortium name="The Broad Institute Genome Sequencing Center for Infectious Disease"/>
            <person name="Wu L."/>
            <person name="Ma J."/>
        </authorList>
    </citation>
    <scope>NUCLEOTIDE SEQUENCE [LARGE SCALE GENOMIC DNA]</scope>
    <source>
        <strain evidence="5">JCM 16924</strain>
    </source>
</reference>
<evidence type="ECO:0000313" key="5">
    <source>
        <dbReference type="Proteomes" id="UP001500456"/>
    </source>
</evidence>
<protein>
    <submittedName>
        <fullName evidence="4">Alpha/beta hydrolase</fullName>
    </submittedName>
</protein>
<comment type="caution">
    <text evidence="4">The sequence shown here is derived from an EMBL/GenBank/DDBJ whole genome shotgun (WGS) entry which is preliminary data.</text>
</comment>
<dbReference type="GO" id="GO:0016787">
    <property type="term" value="F:hydrolase activity"/>
    <property type="evidence" value="ECO:0007669"/>
    <property type="project" value="UniProtKB-KW"/>
</dbReference>
<gene>
    <name evidence="4" type="ORF">GCM10022232_82010</name>
</gene>
<evidence type="ECO:0000259" key="3">
    <source>
        <dbReference type="Pfam" id="PF01738"/>
    </source>
</evidence>
<dbReference type="Proteomes" id="UP001500456">
    <property type="component" value="Unassembled WGS sequence"/>
</dbReference>
<dbReference type="InterPro" id="IPR050261">
    <property type="entry name" value="FrsA_esterase"/>
</dbReference>
<evidence type="ECO:0000256" key="1">
    <source>
        <dbReference type="ARBA" id="ARBA00008645"/>
    </source>
</evidence>
<dbReference type="PANTHER" id="PTHR22946">
    <property type="entry name" value="DIENELACTONE HYDROLASE DOMAIN-CONTAINING PROTEIN-RELATED"/>
    <property type="match status" value="1"/>
</dbReference>